<dbReference type="EC" id="2.5.1.25" evidence="1"/>
<dbReference type="Proteomes" id="UP000662770">
    <property type="component" value="Chromosome"/>
</dbReference>
<dbReference type="EMBL" id="CP071503">
    <property type="protein sequence ID" value="QSX32010.1"/>
    <property type="molecule type" value="Genomic_DNA"/>
</dbReference>
<dbReference type="PANTHER" id="PTHR21392">
    <property type="entry name" value="TRNA-URIDINE AMINOCARBOXYPROPYLTRANSFERASE 2"/>
    <property type="match status" value="1"/>
</dbReference>
<dbReference type="PANTHER" id="PTHR21392:SF1">
    <property type="entry name" value="TRNA-URIDINE AMINOCARBOXYPROPYLTRANSFERASE"/>
    <property type="match status" value="1"/>
</dbReference>
<proteinExistence type="predicted"/>
<evidence type="ECO:0000256" key="4">
    <source>
        <dbReference type="ARBA" id="ARBA00022694"/>
    </source>
</evidence>
<keyword evidence="3" id="KW-0949">S-adenosyl-L-methionine</keyword>
<organism evidence="6 7">
    <name type="scientific">Shewanella avicenniae</name>
    <dbReference type="NCBI Taxonomy" id="2814294"/>
    <lineage>
        <taxon>Bacteria</taxon>
        <taxon>Pseudomonadati</taxon>
        <taxon>Pseudomonadota</taxon>
        <taxon>Gammaproteobacteria</taxon>
        <taxon>Alteromonadales</taxon>
        <taxon>Shewanellaceae</taxon>
        <taxon>Shewanella</taxon>
    </lineage>
</organism>
<accession>A0ABX7QMA6</accession>
<dbReference type="RefSeq" id="WP_207353255.1">
    <property type="nucleotide sequence ID" value="NZ_CP071503.1"/>
</dbReference>
<reference evidence="6 7" key="1">
    <citation type="submission" date="2021-03" db="EMBL/GenBank/DDBJ databases">
        <title>Novel species identification of genus Shewanella.</title>
        <authorList>
            <person name="Liu G."/>
            <person name="Zhang Q."/>
        </authorList>
    </citation>
    <scope>NUCLEOTIDE SEQUENCE [LARGE SCALE GENOMIC DNA]</scope>
    <source>
        <strain evidence="6 7">FJAT-51800</strain>
    </source>
</reference>
<dbReference type="SMART" id="SM01144">
    <property type="entry name" value="DTW"/>
    <property type="match status" value="1"/>
</dbReference>
<evidence type="ECO:0000256" key="3">
    <source>
        <dbReference type="ARBA" id="ARBA00022691"/>
    </source>
</evidence>
<keyword evidence="7" id="KW-1185">Reference proteome</keyword>
<dbReference type="Pfam" id="PF03942">
    <property type="entry name" value="DTW"/>
    <property type="match status" value="1"/>
</dbReference>
<keyword evidence="4" id="KW-0819">tRNA processing</keyword>
<evidence type="ECO:0000256" key="1">
    <source>
        <dbReference type="ARBA" id="ARBA00012386"/>
    </source>
</evidence>
<sequence>MPVAEQSLHAVHRLFDYRQSISTKPYASRGNKVCRCRRCLLPAAVCTCAWRRPCVSNAAFALVMYDSEVLKPSNSGRLIADLIPDTHAFLWSRTEPSAELLALLADSRYQAYLVFPGEYALEQRVVEDFSSELPQLAASGKTPLFILLDGCWREAVKMFRKSPYLQQLPMLSFRSEALANYRLRKGKRDFQMGTAEVASLVLEAWGEADNAAALDSWFNLFVECTLWSRTQNKSASLQRIAELQQQVLQR</sequence>
<name>A0ABX7QMA6_9GAMM</name>
<evidence type="ECO:0000256" key="2">
    <source>
        <dbReference type="ARBA" id="ARBA00022679"/>
    </source>
</evidence>
<dbReference type="InterPro" id="IPR039262">
    <property type="entry name" value="DTWD2/TAPT"/>
</dbReference>
<feature type="domain" description="DTW" evidence="5">
    <location>
        <begin position="32"/>
        <end position="230"/>
    </location>
</feature>
<evidence type="ECO:0000259" key="5">
    <source>
        <dbReference type="SMART" id="SM01144"/>
    </source>
</evidence>
<protein>
    <recommendedName>
        <fullName evidence="1">tRNA-uridine aminocarboxypropyltransferase</fullName>
        <ecNumber evidence="1">2.5.1.25</ecNumber>
    </recommendedName>
</protein>
<evidence type="ECO:0000313" key="6">
    <source>
        <dbReference type="EMBL" id="QSX32010.1"/>
    </source>
</evidence>
<keyword evidence="2" id="KW-0808">Transferase</keyword>
<evidence type="ECO:0000313" key="7">
    <source>
        <dbReference type="Proteomes" id="UP000662770"/>
    </source>
</evidence>
<gene>
    <name evidence="6" type="ORF">JYB87_09410</name>
</gene>
<dbReference type="InterPro" id="IPR005636">
    <property type="entry name" value="DTW"/>
</dbReference>